<evidence type="ECO:0000313" key="1">
    <source>
        <dbReference type="EMBL" id="SEP45519.1"/>
    </source>
</evidence>
<organism evidence="1 2">
    <name type="scientific">Propionispora vibrioides</name>
    <dbReference type="NCBI Taxonomy" id="112903"/>
    <lineage>
        <taxon>Bacteria</taxon>
        <taxon>Bacillati</taxon>
        <taxon>Bacillota</taxon>
        <taxon>Negativicutes</taxon>
        <taxon>Selenomonadales</taxon>
        <taxon>Sporomusaceae</taxon>
        <taxon>Propionispora</taxon>
    </lineage>
</organism>
<proteinExistence type="predicted"/>
<gene>
    <name evidence="1" type="ORF">SAMN04490178_13530</name>
</gene>
<evidence type="ECO:0000313" key="2">
    <source>
        <dbReference type="Proteomes" id="UP000198847"/>
    </source>
</evidence>
<dbReference type="Proteomes" id="UP000198847">
    <property type="component" value="Unassembled WGS sequence"/>
</dbReference>
<reference evidence="1 2" key="1">
    <citation type="submission" date="2016-10" db="EMBL/GenBank/DDBJ databases">
        <authorList>
            <person name="de Groot N.N."/>
        </authorList>
    </citation>
    <scope>NUCLEOTIDE SEQUENCE [LARGE SCALE GENOMIC DNA]</scope>
    <source>
        <strain evidence="1 2">DSM 13305</strain>
    </source>
</reference>
<name>A0A1H8Y067_9FIRM</name>
<accession>A0A1H8Y067</accession>
<sequence>MKITNITDVKRFFEVLDQCKGRVELVTNEGDRLNLKSKLSQYVALSNLFSEAKIDEMEIIASEPEDVSLLLQYLIRG</sequence>
<dbReference type="STRING" id="112903.SAMN04490178_13530"/>
<dbReference type="RefSeq" id="WP_091751715.1">
    <property type="nucleotide sequence ID" value="NZ_FODY01000035.1"/>
</dbReference>
<evidence type="ECO:0008006" key="3">
    <source>
        <dbReference type="Google" id="ProtNLM"/>
    </source>
</evidence>
<keyword evidence="2" id="KW-1185">Reference proteome</keyword>
<dbReference type="OrthoDB" id="1683411at2"/>
<protein>
    <recommendedName>
        <fullName evidence="3">Polya polymerase</fullName>
    </recommendedName>
</protein>
<dbReference type="AlphaFoldDB" id="A0A1H8Y067"/>
<dbReference type="EMBL" id="FODY01000035">
    <property type="protein sequence ID" value="SEP45519.1"/>
    <property type="molecule type" value="Genomic_DNA"/>
</dbReference>